<organism evidence="2 3">
    <name type="scientific">Plectus sambesii</name>
    <dbReference type="NCBI Taxonomy" id="2011161"/>
    <lineage>
        <taxon>Eukaryota</taxon>
        <taxon>Metazoa</taxon>
        <taxon>Ecdysozoa</taxon>
        <taxon>Nematoda</taxon>
        <taxon>Chromadorea</taxon>
        <taxon>Plectida</taxon>
        <taxon>Plectina</taxon>
        <taxon>Plectoidea</taxon>
        <taxon>Plectidae</taxon>
        <taxon>Plectus</taxon>
    </lineage>
</organism>
<evidence type="ECO:0000313" key="3">
    <source>
        <dbReference type="WBParaSite" id="PSAMB.scaffold358size54778.g5062.t1"/>
    </source>
</evidence>
<feature type="compositionally biased region" description="Basic residues" evidence="1">
    <location>
        <begin position="166"/>
        <end position="181"/>
    </location>
</feature>
<reference evidence="3" key="1">
    <citation type="submission" date="2022-11" db="UniProtKB">
        <authorList>
            <consortium name="WormBaseParasite"/>
        </authorList>
    </citation>
    <scope>IDENTIFICATION</scope>
</reference>
<name>A0A914WC21_9BILA</name>
<dbReference type="Proteomes" id="UP000887566">
    <property type="component" value="Unplaced"/>
</dbReference>
<accession>A0A914WC21</accession>
<protein>
    <submittedName>
        <fullName evidence="3">Uncharacterized protein</fullName>
    </submittedName>
</protein>
<feature type="region of interest" description="Disordered" evidence="1">
    <location>
        <begin position="158"/>
        <end position="227"/>
    </location>
</feature>
<dbReference type="AlphaFoldDB" id="A0A914WC21"/>
<proteinExistence type="predicted"/>
<dbReference type="WBParaSite" id="PSAMB.scaffold358size54778.g5062.t1">
    <property type="protein sequence ID" value="PSAMB.scaffold358size54778.g5062.t1"/>
    <property type="gene ID" value="PSAMB.scaffold358size54778.g5062"/>
</dbReference>
<feature type="region of interest" description="Disordered" evidence="1">
    <location>
        <begin position="321"/>
        <end position="420"/>
    </location>
</feature>
<feature type="compositionally biased region" description="Low complexity" evidence="1">
    <location>
        <begin position="196"/>
        <end position="206"/>
    </location>
</feature>
<evidence type="ECO:0000313" key="2">
    <source>
        <dbReference type="Proteomes" id="UP000887566"/>
    </source>
</evidence>
<feature type="compositionally biased region" description="Pro residues" evidence="1">
    <location>
        <begin position="207"/>
        <end position="217"/>
    </location>
</feature>
<feature type="region of interest" description="Disordered" evidence="1">
    <location>
        <begin position="24"/>
        <end position="55"/>
    </location>
</feature>
<sequence>MRPRDPRYRRACILCKPAHRNLDSRQHATCRPPPTVLDGAATRKQTTTRGSAASGARSDCIGAWAHRGAAKKFDPPDRVVFGDGSTTPMRNRRTHGSSRGSSCFSARRRSDRPPPTWPATARATQLLADTDELAAAQSVDDDFWIKTPTVIYRILRRPAPDDAKSGGRRRSNRRAPVRHLRSPPIRRNLRPIAHRPALPSYSSPLLLPSPPPPPPPQSLTQPHRTLSNWIRPERRVRSTKWIRRPSVVVFGGRLYLPKKQRRPQGHAEASKAQVSGDLRNPSITRQTIQCASSPSSTGDRPKPLHLLQEFAALIYSDNCRSAPSTWEPAGQRRLPKSGETTRNTARRGVQARWASRRACFQTPSDTSHREQVRHTDQSAYLSPSTTRPHPHSHLSHLPPPRSHQRIGKTMAPQGWEGGLQ</sequence>
<feature type="compositionally biased region" description="Basic and acidic residues" evidence="1">
    <location>
        <begin position="366"/>
        <end position="376"/>
    </location>
</feature>
<feature type="region of interest" description="Disordered" evidence="1">
    <location>
        <begin position="75"/>
        <end position="118"/>
    </location>
</feature>
<keyword evidence="2" id="KW-1185">Reference proteome</keyword>
<evidence type="ECO:0000256" key="1">
    <source>
        <dbReference type="SAM" id="MobiDB-lite"/>
    </source>
</evidence>